<evidence type="ECO:0000259" key="2">
    <source>
        <dbReference type="Pfam" id="PF26534"/>
    </source>
</evidence>
<dbReference type="Pfam" id="PF26534">
    <property type="entry name" value="NTF2_7"/>
    <property type="match status" value="1"/>
</dbReference>
<evidence type="ECO:0000313" key="3">
    <source>
        <dbReference type="EMBL" id="KAF7197176.1"/>
    </source>
</evidence>
<feature type="domain" description="NTF2-like" evidence="2">
    <location>
        <begin position="44"/>
        <end position="185"/>
    </location>
</feature>
<accession>A0A8H6RRM4</accession>
<proteinExistence type="predicted"/>
<gene>
    <name evidence="3" type="ORF">HII31_01601</name>
</gene>
<feature type="signal peptide" evidence="1">
    <location>
        <begin position="1"/>
        <end position="19"/>
    </location>
</feature>
<comment type="caution">
    <text evidence="3">The sequence shown here is derived from an EMBL/GenBank/DDBJ whole genome shotgun (WGS) entry which is preliminary data.</text>
</comment>
<dbReference type="Proteomes" id="UP000660729">
    <property type="component" value="Unassembled WGS sequence"/>
</dbReference>
<reference evidence="3" key="1">
    <citation type="submission" date="2020-04" db="EMBL/GenBank/DDBJ databases">
        <title>Draft genome resource of the tomato pathogen Pseudocercospora fuligena.</title>
        <authorList>
            <person name="Zaccaron A."/>
        </authorList>
    </citation>
    <scope>NUCLEOTIDE SEQUENCE</scope>
    <source>
        <strain evidence="3">PF001</strain>
    </source>
</reference>
<dbReference type="AlphaFoldDB" id="A0A8H6RRM4"/>
<keyword evidence="4" id="KW-1185">Reference proteome</keyword>
<feature type="chain" id="PRO_5034203051" description="NTF2-like domain-containing protein" evidence="1">
    <location>
        <begin position="20"/>
        <end position="195"/>
    </location>
</feature>
<organism evidence="3 4">
    <name type="scientific">Pseudocercospora fuligena</name>
    <dbReference type="NCBI Taxonomy" id="685502"/>
    <lineage>
        <taxon>Eukaryota</taxon>
        <taxon>Fungi</taxon>
        <taxon>Dikarya</taxon>
        <taxon>Ascomycota</taxon>
        <taxon>Pezizomycotina</taxon>
        <taxon>Dothideomycetes</taxon>
        <taxon>Dothideomycetidae</taxon>
        <taxon>Mycosphaerellales</taxon>
        <taxon>Mycosphaerellaceae</taxon>
        <taxon>Pseudocercospora</taxon>
    </lineage>
</organism>
<keyword evidence="1" id="KW-0732">Signal</keyword>
<sequence>MYAFTTILATASLAVTALASPNGGYGGWGSGKRPSWWNGRGGACMSDNDAQTVANHFNELISNYSNSSADAYLTSDFNDYSDSVSELINNGCNAGPATLGAATFTSRTAFEAGQGSQPNIPFKQLNIWHNCDTVTLRWETTVMPGAPQAVRGIIVLESVYENSKWLIKTVYSEFNSGAWLVDLGVFKPTNCSAPQ</sequence>
<dbReference type="OrthoDB" id="5596743at2759"/>
<evidence type="ECO:0000256" key="1">
    <source>
        <dbReference type="SAM" id="SignalP"/>
    </source>
</evidence>
<dbReference type="InterPro" id="IPR058645">
    <property type="entry name" value="NTF2-like_dom_7"/>
</dbReference>
<name>A0A8H6RRM4_9PEZI</name>
<dbReference type="EMBL" id="JABCIY010000019">
    <property type="protein sequence ID" value="KAF7197176.1"/>
    <property type="molecule type" value="Genomic_DNA"/>
</dbReference>
<evidence type="ECO:0000313" key="4">
    <source>
        <dbReference type="Proteomes" id="UP000660729"/>
    </source>
</evidence>
<protein>
    <recommendedName>
        <fullName evidence="2">NTF2-like domain-containing protein</fullName>
    </recommendedName>
</protein>